<protein>
    <recommendedName>
        <fullName evidence="8">PKD domain-containing protein</fullName>
    </recommendedName>
</protein>
<comment type="caution">
    <text evidence="6">The sequence shown here is derived from an EMBL/GenBank/DDBJ whole genome shotgun (WGS) entry which is preliminary data.</text>
</comment>
<dbReference type="Gene3D" id="2.60.40.10">
    <property type="entry name" value="Immunoglobulins"/>
    <property type="match status" value="1"/>
</dbReference>
<dbReference type="InterPro" id="IPR036426">
    <property type="entry name" value="Bulb-type_lectin_dom_sf"/>
</dbReference>
<dbReference type="Pfam" id="PF13517">
    <property type="entry name" value="FG-GAP_3"/>
    <property type="match status" value="2"/>
</dbReference>
<dbReference type="InterPro" id="IPR035986">
    <property type="entry name" value="PKD_dom_sf"/>
</dbReference>
<feature type="region of interest" description="Disordered" evidence="3">
    <location>
        <begin position="1"/>
        <end position="129"/>
    </location>
</feature>
<dbReference type="SUPFAM" id="SSF49299">
    <property type="entry name" value="PKD domain"/>
    <property type="match status" value="1"/>
</dbReference>
<dbReference type="SMART" id="SM00089">
    <property type="entry name" value="PKD"/>
    <property type="match status" value="1"/>
</dbReference>
<feature type="compositionally biased region" description="Low complexity" evidence="3">
    <location>
        <begin position="89"/>
        <end position="104"/>
    </location>
</feature>
<dbReference type="CDD" id="cd00146">
    <property type="entry name" value="PKD"/>
    <property type="match status" value="1"/>
</dbReference>
<feature type="compositionally biased region" description="Polar residues" evidence="3">
    <location>
        <begin position="1678"/>
        <end position="1692"/>
    </location>
</feature>
<dbReference type="Gene3D" id="2.80.10.50">
    <property type="match status" value="2"/>
</dbReference>
<dbReference type="Gene3D" id="2.60.120.200">
    <property type="match status" value="1"/>
</dbReference>
<dbReference type="InterPro" id="IPR000601">
    <property type="entry name" value="PKD_dom"/>
</dbReference>
<evidence type="ECO:0000259" key="5">
    <source>
        <dbReference type="PROSITE" id="PS50927"/>
    </source>
</evidence>
<dbReference type="SUPFAM" id="SSF51110">
    <property type="entry name" value="alpha-D-mannose-specific plant lectins"/>
    <property type="match status" value="2"/>
</dbReference>
<dbReference type="SUPFAM" id="SSF69318">
    <property type="entry name" value="Integrin alpha N-terminal domain"/>
    <property type="match status" value="1"/>
</dbReference>
<dbReference type="SUPFAM" id="SSF49899">
    <property type="entry name" value="Concanavalin A-like lectins/glucanases"/>
    <property type="match status" value="1"/>
</dbReference>
<dbReference type="Pfam" id="PF18911">
    <property type="entry name" value="PKD_4"/>
    <property type="match status" value="1"/>
</dbReference>
<dbReference type="InterPro" id="IPR006558">
    <property type="entry name" value="LamG-like"/>
</dbReference>
<evidence type="ECO:0000313" key="6">
    <source>
        <dbReference type="EMBL" id="GAA2030640.1"/>
    </source>
</evidence>
<dbReference type="InterPro" id="IPR035992">
    <property type="entry name" value="Ricin_B-like_lectins"/>
</dbReference>
<reference evidence="7" key="1">
    <citation type="journal article" date="2019" name="Int. J. Syst. Evol. Microbiol.">
        <title>The Global Catalogue of Microorganisms (GCM) 10K type strain sequencing project: providing services to taxonomists for standard genome sequencing and annotation.</title>
        <authorList>
            <consortium name="The Broad Institute Genomics Platform"/>
            <consortium name="The Broad Institute Genome Sequencing Center for Infectious Disease"/>
            <person name="Wu L."/>
            <person name="Ma J."/>
        </authorList>
    </citation>
    <scope>NUCLEOTIDE SEQUENCE [LARGE SCALE GENOMIC DNA]</scope>
    <source>
        <strain evidence="7">JCM 16014</strain>
    </source>
</reference>
<organism evidence="6 7">
    <name type="scientific">Catenulispora yoronensis</name>
    <dbReference type="NCBI Taxonomy" id="450799"/>
    <lineage>
        <taxon>Bacteria</taxon>
        <taxon>Bacillati</taxon>
        <taxon>Actinomycetota</taxon>
        <taxon>Actinomycetes</taxon>
        <taxon>Catenulisporales</taxon>
        <taxon>Catenulisporaceae</taxon>
        <taxon>Catenulispora</taxon>
    </lineage>
</organism>
<dbReference type="Gene3D" id="2.90.10.10">
    <property type="entry name" value="Bulb-type lectin domain"/>
    <property type="match status" value="2"/>
</dbReference>
<sequence>MPGLARADSNKPPEPPGQAKKHHNPGVTIPDLVPRPTLDKKLPPGTNTGPTDLSPDPSKTDSQNAAKAATGGDSKGADESSVAKHRAAEATGIAAAKKAGKPTAVPDLTTESSTTVANPDGSLTATIAPGPVRTAINGTWQPIDTTLTKSSDGSLKPKAATAQIMLSNGGDGPLASVALGGKKTTVTWPLGPLPTPQVDGGNATYPQVLPGVDLRVTATADGIREVLVVSDAKAAANPALRTLRFGITGDGLTIKATDGGGLSAVDEQGRQVFTGPVPQMWDSSGTDQDVAGSSAIAAVGSGALSAADGPRRGAKSAVMPLKIAGGDASLVPDQSLLTDPGTKYPVFIDPTINGANYQCVQIYKGNPSLSANCDSYMRAGYDPVAGSVGAVRSLFSFDVVNPLTTNNPYNSIPGSTVTNDPSANYDNITSATLKLSVHSAPSCGFNGFRIYRTGPIGGPVTWANAVTDNTNGIWGQMAILLNPNSAISASSCADGATLSIDDTAQVQSIFANQYDSPNPSPYATLGVRLDQENNTSATYWSFYSQTAALTITYRSTPYVAYDATHSISTTPPIVFNGPVSGTPNCRNELNNAAGVQSLPEYGGPPSTIGYISKNFGNQITLHADIGNVDPVTVNGQFQFADVTNVQPQEGINFGQVIPASGFYQVNAGGPAGTTDPGSIVLGSMTSTPITQNNTLYPLIDGHTYRYSTYVFDPAIGDAFTEETEACYFKVAFKAPKAPSETDPGDFPGLGYSSKSGMSATKAGAGITFNVDTDGVNIDHFEYVINDDPSTIPSTQSGYSCTRTNTRGCLSAAPTSSGNVGVGATATVPIPAGVTTMGTNTVWIRAVDLAGNVSPVGVYQFYLPGTTGAVAALGDITGDGVPDVLSVEPDTNNNARLLTFPGNTDPNLLGSNVHNAVEAAPATAAPDGASWANTLVTHRGALRGIAVDDMFAYSKTNQSLYYYLNSNVFGGTVNTDMYALNHKVLVTRPPCTPSTANRYCAGGAYSPDWSHVTQILAFGNVAGNKPGNFAGRTNLITVEDDGNHGGSVWMFSAGSGLGQLTNPVLLSTDNSKFNWLDTDLITPGVNPGGSLPNLWARDRTTGNLWQITNTYDRNGVEDPTSLGNMANAATIGAQGGYGKDTLIAAGNPSSAGSVAQTGYPALWDIESNGTLRMLPGSANGPITPINNSWPSTRNSWTNVNNISSVDGSPVTTPAGSIALGEGQTSGNPQLCIDLQDPAANAKTIVWNYTCNGQVTQSWVINSDGTIQYAADRGKCLEIALDVPGYRVLTPDQTADGNYGANAGTMNHAPVQLNACTLVNGLPAANQQWVLRPSAGAASNGLHGWYNIYNPNSARCLANGGDTTNTQQQLWIYDCNDGQAQQFKAPAAAGTWMYVSAGTIAPWGTHATAPTSVNGDTYTLNGTIGSSYGLNWYVPYEGDFYIMSAINTGPGNGTMQVSVDGSQSLPFTVDGYAPQAGTAQAYYGARHLTVGNHSFVFTVSGKNSAASGYQLALNNLIIGPSHGVGPASSLQITGPANPQLIVPATVGFDATKSYPGLAQISSYTFDFGDGTPVSTGTTATASHTYTSGGDYTAKVTVTDTAGGTATSTQVLTITPATPGTLASSDGTTTTPCATSAATAPTSASLTPTLSATVATGLSAQFEIRDLTDPSTGPPIAIGDANSTGSTGPTSALTTPALTNGHEYAFAARTTDGAGIVSPVSATCYLWAIISGAKATPTGAVSLPLDNTSYPAGSPQTWTGPKSTLKWVNGNLALYRNGDNTLLWGAVSGTSNNVLVLQNDGNVAIYGAPPSVTSTGTVNGNPLWSTNVAGQGVNALLLAADGSLSLRSGTTPLWTAPQPHDWTLNDGQGTAASDRSLDNPLPATVSGGASLASSGYALLDGSTGYLATAAAAIDTTKSFTVSAWVYINSLANYQTFVTQQGSQSGGFHLEFQNNGASGNVWSFGRATTDAANAGFVRANSSAGSPKTDTWTHLIASWDAATGAMTLYVNGQVVGTATDTTPIASTGPLVIGRGFYNGAANNYVGGGIADVRAYQQSFSAGLANELYQKTGFTPPTSLTFPLSTPTALTSSDGAPVACNTDPAHPAVSTTLTPSLGATLANAAWRADFEMRDVTDPSAATPLYYRGANSTTSAGTAVSLATPQLTNGHEYAFAARSDSTTGAKSATTASCYLRIAAGGQTATPATGAVGTFLDGAVYPASAGPITWSGPQSTLTWQTDGNLVLKKNGQAVWASDTAGNPGATLALQQDGNLVIRAGMPLMDATGTLFGSSIWSTGTTSKNAFTLVVQTDGSVTLNGGSGPLYNLMDAPGSISGTMADFNHDGKIDLVAVDPNDVLYLYPGTGGTGTNTFGTRVQIGSGFSTTLTQDDLLVGDVNGDTYPDLVVVNSGTGDLVMFPGTNGTGANTFGPSVLLGVGWGSNWRHLMLGDVNGDGKADLLGFASDGGLYAYPSTGGTGTGTFGSSVLVGSGWSTSWTHMMLGDITRDGKADLLAVDSTTGNLYLYPSTGGIGTIAFGASSQVGSAWAGMTQLNLGDVTGDQRLDIVAVAADGNMYAYPGTGGSGLGTFGNAILIGSGWSNMRSGF</sequence>
<dbReference type="InterPro" id="IPR013517">
    <property type="entry name" value="FG-GAP"/>
</dbReference>
<dbReference type="SUPFAM" id="SSF50370">
    <property type="entry name" value="Ricin B-like lectins"/>
    <property type="match status" value="1"/>
</dbReference>
<dbReference type="PANTHER" id="PTHR46943">
    <property type="entry name" value="PENTRAXIN-RELATED PROTEIN PTX3"/>
    <property type="match status" value="1"/>
</dbReference>
<feature type="region of interest" description="Disordered" evidence="3">
    <location>
        <begin position="1663"/>
        <end position="1692"/>
    </location>
</feature>
<feature type="compositionally biased region" description="Basic and acidic residues" evidence="3">
    <location>
        <begin position="75"/>
        <end position="88"/>
    </location>
</feature>
<dbReference type="SMART" id="SM00458">
    <property type="entry name" value="RICIN"/>
    <property type="match status" value="1"/>
</dbReference>
<feature type="domain" description="PKD" evidence="4">
    <location>
        <begin position="1560"/>
        <end position="1618"/>
    </location>
</feature>
<keyword evidence="2" id="KW-1015">Disulfide bond</keyword>
<evidence type="ECO:0008006" key="8">
    <source>
        <dbReference type="Google" id="ProtNLM"/>
    </source>
</evidence>
<dbReference type="Pfam" id="PF13385">
    <property type="entry name" value="Laminin_G_3"/>
    <property type="match status" value="1"/>
</dbReference>
<evidence type="ECO:0000256" key="1">
    <source>
        <dbReference type="ARBA" id="ARBA00022729"/>
    </source>
</evidence>
<dbReference type="InterPro" id="IPR028994">
    <property type="entry name" value="Integrin_alpha_N"/>
</dbReference>
<dbReference type="InterPro" id="IPR013783">
    <property type="entry name" value="Ig-like_fold"/>
</dbReference>
<accession>A0ABP5FRQ4</accession>
<dbReference type="PROSITE" id="PS50927">
    <property type="entry name" value="BULB_LECTIN"/>
    <property type="match status" value="1"/>
</dbReference>
<evidence type="ECO:0000256" key="3">
    <source>
        <dbReference type="SAM" id="MobiDB-lite"/>
    </source>
</evidence>
<dbReference type="SMART" id="SM00560">
    <property type="entry name" value="LamGL"/>
    <property type="match status" value="1"/>
</dbReference>
<dbReference type="PROSITE" id="PS50231">
    <property type="entry name" value="RICIN_B_LECTIN"/>
    <property type="match status" value="1"/>
</dbReference>
<feature type="domain" description="Bulb-type lectin" evidence="5">
    <location>
        <begin position="2204"/>
        <end position="2323"/>
    </location>
</feature>
<feature type="compositionally biased region" description="Polar residues" evidence="3">
    <location>
        <begin position="1614"/>
        <end position="1624"/>
    </location>
</feature>
<keyword evidence="1" id="KW-0732">Signal</keyword>
<evidence type="ECO:0000313" key="7">
    <source>
        <dbReference type="Proteomes" id="UP001500751"/>
    </source>
</evidence>
<dbReference type="InterPro" id="IPR013320">
    <property type="entry name" value="ConA-like_dom_sf"/>
</dbReference>
<dbReference type="PROSITE" id="PS50093">
    <property type="entry name" value="PKD"/>
    <property type="match status" value="1"/>
</dbReference>
<feature type="compositionally biased region" description="Polar residues" evidence="3">
    <location>
        <begin position="109"/>
        <end position="125"/>
    </location>
</feature>
<dbReference type="SMART" id="SM00108">
    <property type="entry name" value="B_lectin"/>
    <property type="match status" value="2"/>
</dbReference>
<feature type="compositionally biased region" description="Low complexity" evidence="3">
    <location>
        <begin position="1625"/>
        <end position="1637"/>
    </location>
</feature>
<proteinExistence type="predicted"/>
<dbReference type="EMBL" id="BAAAQN010000017">
    <property type="protein sequence ID" value="GAA2030640.1"/>
    <property type="molecule type" value="Genomic_DNA"/>
</dbReference>
<dbReference type="Proteomes" id="UP001500751">
    <property type="component" value="Unassembled WGS sequence"/>
</dbReference>
<dbReference type="InterPro" id="IPR042837">
    <property type="entry name" value="PTX3"/>
</dbReference>
<dbReference type="Gene3D" id="2.115.10.10">
    <property type="entry name" value="Tachylectin 2"/>
    <property type="match status" value="1"/>
</dbReference>
<dbReference type="InterPro" id="IPR000772">
    <property type="entry name" value="Ricin_B_lectin"/>
</dbReference>
<keyword evidence="7" id="KW-1185">Reference proteome</keyword>
<dbReference type="Pfam" id="PF00652">
    <property type="entry name" value="Ricin_B_lectin"/>
    <property type="match status" value="1"/>
</dbReference>
<feature type="region of interest" description="Disordered" evidence="3">
    <location>
        <begin position="1614"/>
        <end position="1637"/>
    </location>
</feature>
<dbReference type="InterPro" id="IPR001480">
    <property type="entry name" value="Bulb-type_lectin_dom"/>
</dbReference>
<gene>
    <name evidence="6" type="ORF">GCM10009839_32980</name>
</gene>
<evidence type="ECO:0000259" key="4">
    <source>
        <dbReference type="PROSITE" id="PS50093"/>
    </source>
</evidence>
<name>A0ABP5FRQ4_9ACTN</name>
<dbReference type="InterPro" id="IPR022409">
    <property type="entry name" value="PKD/Chitinase_dom"/>
</dbReference>
<dbReference type="PANTHER" id="PTHR46943:SF1">
    <property type="entry name" value="PENTRAXIN-RELATED PROTEIN PTX3"/>
    <property type="match status" value="1"/>
</dbReference>
<evidence type="ECO:0000256" key="2">
    <source>
        <dbReference type="ARBA" id="ARBA00023157"/>
    </source>
</evidence>